<feature type="transmembrane region" description="Helical" evidence="1">
    <location>
        <begin position="21"/>
        <end position="46"/>
    </location>
</feature>
<dbReference type="WBParaSite" id="PEQ_0000649001-mRNA-1">
    <property type="protein sequence ID" value="PEQ_0000649001-mRNA-1"/>
    <property type="gene ID" value="PEQ_0000649001"/>
</dbReference>
<sequence>MRGGHNKNRGHPTDELPSKCSCVVHLLILVASCCHLAIGLLTIVLFPLSDITQLIEVSSGRPNKYASIDEFAHHRR</sequence>
<evidence type="ECO:0000256" key="1">
    <source>
        <dbReference type="SAM" id="Phobius"/>
    </source>
</evidence>
<keyword evidence="2" id="KW-1185">Reference proteome</keyword>
<accession>A0A914RWV2</accession>
<protein>
    <submittedName>
        <fullName evidence="3">Uncharacterized protein</fullName>
    </submittedName>
</protein>
<proteinExistence type="predicted"/>
<evidence type="ECO:0000313" key="3">
    <source>
        <dbReference type="WBParaSite" id="PEQ_0000649001-mRNA-1"/>
    </source>
</evidence>
<keyword evidence="1" id="KW-0812">Transmembrane</keyword>
<reference evidence="3" key="1">
    <citation type="submission" date="2022-11" db="UniProtKB">
        <authorList>
            <consortium name="WormBaseParasite"/>
        </authorList>
    </citation>
    <scope>IDENTIFICATION</scope>
</reference>
<organism evidence="2 3">
    <name type="scientific">Parascaris equorum</name>
    <name type="common">Equine roundworm</name>
    <dbReference type="NCBI Taxonomy" id="6256"/>
    <lineage>
        <taxon>Eukaryota</taxon>
        <taxon>Metazoa</taxon>
        <taxon>Ecdysozoa</taxon>
        <taxon>Nematoda</taxon>
        <taxon>Chromadorea</taxon>
        <taxon>Rhabditida</taxon>
        <taxon>Spirurina</taxon>
        <taxon>Ascaridomorpha</taxon>
        <taxon>Ascaridoidea</taxon>
        <taxon>Ascarididae</taxon>
        <taxon>Parascaris</taxon>
    </lineage>
</organism>
<dbReference type="PROSITE" id="PS51257">
    <property type="entry name" value="PROKAR_LIPOPROTEIN"/>
    <property type="match status" value="1"/>
</dbReference>
<keyword evidence="1" id="KW-0472">Membrane</keyword>
<dbReference type="Proteomes" id="UP000887564">
    <property type="component" value="Unplaced"/>
</dbReference>
<dbReference type="AlphaFoldDB" id="A0A914RWV2"/>
<evidence type="ECO:0000313" key="2">
    <source>
        <dbReference type="Proteomes" id="UP000887564"/>
    </source>
</evidence>
<keyword evidence="1" id="KW-1133">Transmembrane helix</keyword>
<name>A0A914RWV2_PAREQ</name>